<name>A0A820HRR6_9BILA</name>
<comment type="caution">
    <text evidence="1">The sequence shown here is derived from an EMBL/GenBank/DDBJ whole genome shotgun (WGS) entry which is preliminary data.</text>
</comment>
<reference evidence="1" key="1">
    <citation type="submission" date="2021-02" db="EMBL/GenBank/DDBJ databases">
        <authorList>
            <person name="Nowell W R."/>
        </authorList>
    </citation>
    <scope>NUCLEOTIDE SEQUENCE</scope>
</reference>
<gene>
    <name evidence="1" type="ORF">FNK824_LOCUS40435</name>
</gene>
<dbReference type="Proteomes" id="UP000663874">
    <property type="component" value="Unassembled WGS sequence"/>
</dbReference>
<proteinExistence type="predicted"/>
<feature type="non-terminal residue" evidence="1">
    <location>
        <position position="1"/>
    </location>
</feature>
<dbReference type="AlphaFoldDB" id="A0A820HRR6"/>
<dbReference type="EMBL" id="CAJOBE010032018">
    <property type="protein sequence ID" value="CAF4295415.1"/>
    <property type="molecule type" value="Genomic_DNA"/>
</dbReference>
<evidence type="ECO:0000313" key="1">
    <source>
        <dbReference type="EMBL" id="CAF4295415.1"/>
    </source>
</evidence>
<sequence length="31" mass="3522">TAQILIKHSKRLLCEQAEDLRDQTAALVEDI</sequence>
<accession>A0A820HRR6</accession>
<protein>
    <submittedName>
        <fullName evidence="1">Uncharacterized protein</fullName>
    </submittedName>
</protein>
<evidence type="ECO:0000313" key="2">
    <source>
        <dbReference type="Proteomes" id="UP000663874"/>
    </source>
</evidence>
<organism evidence="1 2">
    <name type="scientific">Rotaria sordida</name>
    <dbReference type="NCBI Taxonomy" id="392033"/>
    <lineage>
        <taxon>Eukaryota</taxon>
        <taxon>Metazoa</taxon>
        <taxon>Spiralia</taxon>
        <taxon>Gnathifera</taxon>
        <taxon>Rotifera</taxon>
        <taxon>Eurotatoria</taxon>
        <taxon>Bdelloidea</taxon>
        <taxon>Philodinida</taxon>
        <taxon>Philodinidae</taxon>
        <taxon>Rotaria</taxon>
    </lineage>
</organism>